<dbReference type="EMBL" id="LNQE01001822">
    <property type="protein sequence ID" value="KUG05241.1"/>
    <property type="molecule type" value="Genomic_DNA"/>
</dbReference>
<dbReference type="SMART" id="SM00858">
    <property type="entry name" value="SAF"/>
    <property type="match status" value="1"/>
</dbReference>
<accession>A0A0W8E9J7</accession>
<keyword evidence="1" id="KW-0472">Membrane</keyword>
<sequence length="221" mass="23056">MELLKKNLPVVIALVIAIVASVLIYTIIKAQTPSVPVVYANQILRVGLTITPDQVSVKYLPASAVPSNSFRTVDQVIGATVYNGPIVKDNIITSDHLSTYGSLMATLNTFAPEGWTAVELPGGGGAGMNGIKRGDSVDIYGEVMSGQGTVIGKICGGAIVLSMPSENNSQFVVAVPDQYAPAVAELIIKDRSMTVTLPNNSTVTEATKIPEVTPVEETGGA</sequence>
<comment type="caution">
    <text evidence="3">The sequence shown here is derived from an EMBL/GenBank/DDBJ whole genome shotgun (WGS) entry which is preliminary data.</text>
</comment>
<reference evidence="3" key="1">
    <citation type="journal article" date="2015" name="Proc. Natl. Acad. Sci. U.S.A.">
        <title>Networks of energetic and metabolic interactions define dynamics in microbial communities.</title>
        <authorList>
            <person name="Embree M."/>
            <person name="Liu J.K."/>
            <person name="Al-Bassam M.M."/>
            <person name="Zengler K."/>
        </authorList>
    </citation>
    <scope>NUCLEOTIDE SEQUENCE</scope>
</reference>
<protein>
    <recommendedName>
        <fullName evidence="2">SAF domain-containing protein</fullName>
    </recommendedName>
</protein>
<feature type="transmembrane region" description="Helical" evidence="1">
    <location>
        <begin position="7"/>
        <end position="28"/>
    </location>
</feature>
<name>A0A0W8E9J7_9ZZZZ</name>
<evidence type="ECO:0000259" key="2">
    <source>
        <dbReference type="SMART" id="SM00858"/>
    </source>
</evidence>
<proteinExistence type="predicted"/>
<gene>
    <name evidence="3" type="ORF">ASZ90_017314</name>
</gene>
<organism evidence="3">
    <name type="scientific">hydrocarbon metagenome</name>
    <dbReference type="NCBI Taxonomy" id="938273"/>
    <lineage>
        <taxon>unclassified sequences</taxon>
        <taxon>metagenomes</taxon>
        <taxon>ecological metagenomes</taxon>
    </lineage>
</organism>
<keyword evidence="1" id="KW-0812">Transmembrane</keyword>
<evidence type="ECO:0000256" key="1">
    <source>
        <dbReference type="SAM" id="Phobius"/>
    </source>
</evidence>
<dbReference type="AlphaFoldDB" id="A0A0W8E9J7"/>
<dbReference type="InterPro" id="IPR013974">
    <property type="entry name" value="SAF"/>
</dbReference>
<dbReference type="CDD" id="cd11614">
    <property type="entry name" value="SAF_CpaB_FlgA_like"/>
    <property type="match status" value="1"/>
</dbReference>
<feature type="domain" description="SAF" evidence="2">
    <location>
        <begin position="35"/>
        <end position="98"/>
    </location>
</feature>
<keyword evidence="1" id="KW-1133">Transmembrane helix</keyword>
<evidence type="ECO:0000313" key="3">
    <source>
        <dbReference type="EMBL" id="KUG05241.1"/>
    </source>
</evidence>
<dbReference type="Pfam" id="PF08666">
    <property type="entry name" value="SAF"/>
    <property type="match status" value="1"/>
</dbReference>